<dbReference type="PANTHER" id="PTHR45638">
    <property type="entry name" value="CYCLIC NUCLEOTIDE-GATED CATION CHANNEL SUBUNIT A"/>
    <property type="match status" value="1"/>
</dbReference>
<dbReference type="EnsemblMetazoa" id="GAUT047642-RA">
    <property type="protein sequence ID" value="GAUT047642-PA"/>
    <property type="gene ID" value="GAUT047642"/>
</dbReference>
<feature type="transmembrane region" description="Helical" evidence="1">
    <location>
        <begin position="97"/>
        <end position="121"/>
    </location>
</feature>
<keyword evidence="3" id="KW-1185">Reference proteome</keyword>
<sequence>MRDQMKHSKPSTLRRTLNALRQRLTKRNRTKPPDWFVERFSNATKIDKTSTTATNSNNNDASATNSIAPDTQHDIRCSSLLCNRLSVNPTLQSHYRWLAAVSLAVLYNIIFVVGRAVFWEINNKAAILWYFLDYWCDFIYLIDILMHKRKYDVKTLCMYIYITLPQKYDSLITHRLCQFQICDVGKQEDLQEI</sequence>
<dbReference type="GO" id="GO:0005223">
    <property type="term" value="F:intracellularly cGMP-activated cation channel activity"/>
    <property type="evidence" value="ECO:0007669"/>
    <property type="project" value="TreeGrafter"/>
</dbReference>
<keyword evidence="1" id="KW-0472">Membrane</keyword>
<proteinExistence type="predicted"/>
<dbReference type="SUPFAM" id="SSF81324">
    <property type="entry name" value="Voltage-gated potassium channels"/>
    <property type="match status" value="1"/>
</dbReference>
<evidence type="ECO:0008006" key="4">
    <source>
        <dbReference type="Google" id="ProtNLM"/>
    </source>
</evidence>
<keyword evidence="1" id="KW-1133">Transmembrane helix</keyword>
<protein>
    <recommendedName>
        <fullName evidence="4">Ion transport domain-containing protein</fullName>
    </recommendedName>
</protein>
<dbReference type="VEuPathDB" id="VectorBase:GAUT047642"/>
<evidence type="ECO:0000313" key="3">
    <source>
        <dbReference type="Proteomes" id="UP000078200"/>
    </source>
</evidence>
<name>A0A1A9VU28_GLOAU</name>
<evidence type="ECO:0000256" key="1">
    <source>
        <dbReference type="SAM" id="Phobius"/>
    </source>
</evidence>
<dbReference type="PANTHER" id="PTHR45638:SF11">
    <property type="entry name" value="CYCLIC NUCLEOTIDE-GATED CATION CHANNEL SUBUNIT A"/>
    <property type="match status" value="1"/>
</dbReference>
<dbReference type="GO" id="GO:0017071">
    <property type="term" value="C:intracellular cyclic nucleotide activated cation channel complex"/>
    <property type="evidence" value="ECO:0007669"/>
    <property type="project" value="TreeGrafter"/>
</dbReference>
<evidence type="ECO:0000313" key="2">
    <source>
        <dbReference type="EnsemblMetazoa" id="GAUT047642-PA"/>
    </source>
</evidence>
<dbReference type="InterPro" id="IPR050866">
    <property type="entry name" value="CNG_cation_channel"/>
</dbReference>
<reference evidence="2" key="1">
    <citation type="submission" date="2020-05" db="UniProtKB">
        <authorList>
            <consortium name="EnsemblMetazoa"/>
        </authorList>
    </citation>
    <scope>IDENTIFICATION</scope>
    <source>
        <strain evidence="2">TTRI</strain>
    </source>
</reference>
<keyword evidence="1" id="KW-0812">Transmembrane</keyword>
<dbReference type="GO" id="GO:0044877">
    <property type="term" value="F:protein-containing complex binding"/>
    <property type="evidence" value="ECO:0007669"/>
    <property type="project" value="TreeGrafter"/>
</dbReference>
<dbReference type="GO" id="GO:0005222">
    <property type="term" value="F:intracellularly cAMP-activated cation channel activity"/>
    <property type="evidence" value="ECO:0007669"/>
    <property type="project" value="TreeGrafter"/>
</dbReference>
<dbReference type="AlphaFoldDB" id="A0A1A9VU28"/>
<organism evidence="2 3">
    <name type="scientific">Glossina austeni</name>
    <name type="common">Savannah tsetse fly</name>
    <dbReference type="NCBI Taxonomy" id="7395"/>
    <lineage>
        <taxon>Eukaryota</taxon>
        <taxon>Metazoa</taxon>
        <taxon>Ecdysozoa</taxon>
        <taxon>Arthropoda</taxon>
        <taxon>Hexapoda</taxon>
        <taxon>Insecta</taxon>
        <taxon>Pterygota</taxon>
        <taxon>Neoptera</taxon>
        <taxon>Endopterygota</taxon>
        <taxon>Diptera</taxon>
        <taxon>Brachycera</taxon>
        <taxon>Muscomorpha</taxon>
        <taxon>Hippoboscoidea</taxon>
        <taxon>Glossinidae</taxon>
        <taxon>Glossina</taxon>
    </lineage>
</organism>
<dbReference type="Proteomes" id="UP000078200">
    <property type="component" value="Unassembled WGS sequence"/>
</dbReference>
<dbReference type="STRING" id="7395.A0A1A9VU28"/>
<accession>A0A1A9VU28</accession>
<dbReference type="GO" id="GO:0030553">
    <property type="term" value="F:cGMP binding"/>
    <property type="evidence" value="ECO:0007669"/>
    <property type="project" value="TreeGrafter"/>
</dbReference>
<feature type="transmembrane region" description="Helical" evidence="1">
    <location>
        <begin position="127"/>
        <end position="146"/>
    </location>
</feature>
<dbReference type="GO" id="GO:0005886">
    <property type="term" value="C:plasma membrane"/>
    <property type="evidence" value="ECO:0007669"/>
    <property type="project" value="TreeGrafter"/>
</dbReference>